<protein>
    <submittedName>
        <fullName evidence="2">Uncharacterized protein</fullName>
    </submittedName>
</protein>
<dbReference type="AlphaFoldDB" id="A0A4C1Z0R1"/>
<reference evidence="2 3" key="1">
    <citation type="journal article" date="2019" name="Commun. Biol.">
        <title>The bagworm genome reveals a unique fibroin gene that provides high tensile strength.</title>
        <authorList>
            <person name="Kono N."/>
            <person name="Nakamura H."/>
            <person name="Ohtoshi R."/>
            <person name="Tomita M."/>
            <person name="Numata K."/>
            <person name="Arakawa K."/>
        </authorList>
    </citation>
    <scope>NUCLEOTIDE SEQUENCE [LARGE SCALE GENOMIC DNA]</scope>
</reference>
<gene>
    <name evidence="2" type="ORF">EVAR_97379_1</name>
</gene>
<organism evidence="2 3">
    <name type="scientific">Eumeta variegata</name>
    <name type="common">Bagworm moth</name>
    <name type="synonym">Eumeta japonica</name>
    <dbReference type="NCBI Taxonomy" id="151549"/>
    <lineage>
        <taxon>Eukaryota</taxon>
        <taxon>Metazoa</taxon>
        <taxon>Ecdysozoa</taxon>
        <taxon>Arthropoda</taxon>
        <taxon>Hexapoda</taxon>
        <taxon>Insecta</taxon>
        <taxon>Pterygota</taxon>
        <taxon>Neoptera</taxon>
        <taxon>Endopterygota</taxon>
        <taxon>Lepidoptera</taxon>
        <taxon>Glossata</taxon>
        <taxon>Ditrysia</taxon>
        <taxon>Tineoidea</taxon>
        <taxon>Psychidae</taxon>
        <taxon>Oiketicinae</taxon>
        <taxon>Eumeta</taxon>
    </lineage>
</organism>
<sequence length="109" mass="12562">MHFSLSDNTIEEILQQEDSEEETLSETENHEEFSDHDSDSEQAADSGDIADVPLQCEEDEESVLPVQFSEEYLENVPLKYIKRKKFIGRNGKKSMARTTTTSKRTYKIL</sequence>
<feature type="region of interest" description="Disordered" evidence="1">
    <location>
        <begin position="1"/>
        <end position="52"/>
    </location>
</feature>
<proteinExistence type="predicted"/>
<keyword evidence="3" id="KW-1185">Reference proteome</keyword>
<comment type="caution">
    <text evidence="2">The sequence shown here is derived from an EMBL/GenBank/DDBJ whole genome shotgun (WGS) entry which is preliminary data.</text>
</comment>
<accession>A0A4C1Z0R1</accession>
<feature type="compositionally biased region" description="Basic and acidic residues" evidence="1">
    <location>
        <begin position="27"/>
        <end position="39"/>
    </location>
</feature>
<evidence type="ECO:0000313" key="2">
    <source>
        <dbReference type="EMBL" id="GBP80185.1"/>
    </source>
</evidence>
<feature type="compositionally biased region" description="Acidic residues" evidence="1">
    <location>
        <begin position="14"/>
        <end position="25"/>
    </location>
</feature>
<evidence type="ECO:0000313" key="3">
    <source>
        <dbReference type="Proteomes" id="UP000299102"/>
    </source>
</evidence>
<evidence type="ECO:0000256" key="1">
    <source>
        <dbReference type="SAM" id="MobiDB-lite"/>
    </source>
</evidence>
<dbReference type="Proteomes" id="UP000299102">
    <property type="component" value="Unassembled WGS sequence"/>
</dbReference>
<name>A0A4C1Z0R1_EUMVA</name>
<dbReference type="EMBL" id="BGZK01001449">
    <property type="protein sequence ID" value="GBP80185.1"/>
    <property type="molecule type" value="Genomic_DNA"/>
</dbReference>